<feature type="region of interest" description="Disordered" evidence="5">
    <location>
        <begin position="1"/>
        <end position="20"/>
    </location>
</feature>
<evidence type="ECO:0000259" key="6">
    <source>
        <dbReference type="PROSITE" id="PS50977"/>
    </source>
</evidence>
<dbReference type="InterPro" id="IPR009057">
    <property type="entry name" value="Homeodomain-like_sf"/>
</dbReference>
<keyword evidence="2 4" id="KW-0238">DNA-binding</keyword>
<dbReference type="PANTHER" id="PTHR30055:SF234">
    <property type="entry name" value="HTH-TYPE TRANSCRIPTIONAL REGULATOR BETI"/>
    <property type="match status" value="1"/>
</dbReference>
<dbReference type="RefSeq" id="WP_034375981.1">
    <property type="nucleotide sequence ID" value="NZ_AWOR01000099.1"/>
</dbReference>
<evidence type="ECO:0000313" key="8">
    <source>
        <dbReference type="Proteomes" id="UP000029553"/>
    </source>
</evidence>
<dbReference type="PANTHER" id="PTHR30055">
    <property type="entry name" value="HTH-TYPE TRANSCRIPTIONAL REGULATOR RUTR"/>
    <property type="match status" value="1"/>
</dbReference>
<protein>
    <submittedName>
        <fullName evidence="7">TetR family transcriptional regulator</fullName>
    </submittedName>
</protein>
<dbReference type="EMBL" id="AWOR01000099">
    <property type="protein sequence ID" value="KGH24174.1"/>
    <property type="molecule type" value="Genomic_DNA"/>
</dbReference>
<feature type="domain" description="HTH tetR-type" evidence="6">
    <location>
        <begin position="19"/>
        <end position="79"/>
    </location>
</feature>
<sequence>MSGNLKAAESSTLREQQKHATRARILNSAMTCLMDLGVARTTTLEVQRRAAVSRGALLHHFPTHAELLCAVVDAIVVRNEEAVLKHLRRKARRSDPVEHAIHTLVDSMREPSFLAELELWVVARTDTELREALVAAERKALRDRMRVLDEIFAPLSAFPAYELVVSTSAEFVRGLAVSGILRSNPQSVKALTQQWIWAVRQLLPLKPPGQ</sequence>
<dbReference type="Proteomes" id="UP000029553">
    <property type="component" value="Unassembled WGS sequence"/>
</dbReference>
<accession>A0A096F2J3</accession>
<evidence type="ECO:0000256" key="3">
    <source>
        <dbReference type="ARBA" id="ARBA00023163"/>
    </source>
</evidence>
<evidence type="ECO:0000256" key="4">
    <source>
        <dbReference type="PROSITE-ProRule" id="PRU00335"/>
    </source>
</evidence>
<dbReference type="InterPro" id="IPR050109">
    <property type="entry name" value="HTH-type_TetR-like_transc_reg"/>
</dbReference>
<dbReference type="PROSITE" id="PS50977">
    <property type="entry name" value="HTH_TETR_2"/>
    <property type="match status" value="1"/>
</dbReference>
<name>A0A096F2J3_COMTE</name>
<reference evidence="7 8" key="1">
    <citation type="submission" date="2013-09" db="EMBL/GenBank/DDBJ databases">
        <title>High correlation between genotypes and phenotypes of environmental bacteria Comamonas testosteroni strains.</title>
        <authorList>
            <person name="Liu L."/>
            <person name="Zhu W."/>
            <person name="Xia X."/>
            <person name="Xu B."/>
            <person name="Luo M."/>
            <person name="Wang G."/>
        </authorList>
    </citation>
    <scope>NUCLEOTIDE SEQUENCE [LARGE SCALE GENOMIC DNA]</scope>
    <source>
        <strain evidence="7 8">JL40</strain>
    </source>
</reference>
<keyword evidence="1" id="KW-0805">Transcription regulation</keyword>
<feature type="DNA-binding region" description="H-T-H motif" evidence="4">
    <location>
        <begin position="42"/>
        <end position="61"/>
    </location>
</feature>
<evidence type="ECO:0000256" key="5">
    <source>
        <dbReference type="SAM" id="MobiDB-lite"/>
    </source>
</evidence>
<proteinExistence type="predicted"/>
<feature type="compositionally biased region" description="Polar residues" evidence="5">
    <location>
        <begin position="1"/>
        <end position="14"/>
    </location>
</feature>
<dbReference type="Gene3D" id="1.10.357.10">
    <property type="entry name" value="Tetracycline Repressor, domain 2"/>
    <property type="match status" value="1"/>
</dbReference>
<gene>
    <name evidence="7" type="ORF">P353_26970</name>
</gene>
<dbReference type="SUPFAM" id="SSF46689">
    <property type="entry name" value="Homeodomain-like"/>
    <property type="match status" value="1"/>
</dbReference>
<dbReference type="AlphaFoldDB" id="A0A096F2J3"/>
<dbReference type="InterPro" id="IPR001647">
    <property type="entry name" value="HTH_TetR"/>
</dbReference>
<evidence type="ECO:0000313" key="7">
    <source>
        <dbReference type="EMBL" id="KGH24174.1"/>
    </source>
</evidence>
<keyword evidence="3" id="KW-0804">Transcription</keyword>
<evidence type="ECO:0000256" key="1">
    <source>
        <dbReference type="ARBA" id="ARBA00023015"/>
    </source>
</evidence>
<dbReference type="Pfam" id="PF00440">
    <property type="entry name" value="TetR_N"/>
    <property type="match status" value="1"/>
</dbReference>
<comment type="caution">
    <text evidence="7">The sequence shown here is derived from an EMBL/GenBank/DDBJ whole genome shotgun (WGS) entry which is preliminary data.</text>
</comment>
<dbReference type="GO" id="GO:0003700">
    <property type="term" value="F:DNA-binding transcription factor activity"/>
    <property type="evidence" value="ECO:0007669"/>
    <property type="project" value="TreeGrafter"/>
</dbReference>
<organism evidence="7 8">
    <name type="scientific">Comamonas testosteroni</name>
    <name type="common">Pseudomonas testosteroni</name>
    <dbReference type="NCBI Taxonomy" id="285"/>
    <lineage>
        <taxon>Bacteria</taxon>
        <taxon>Pseudomonadati</taxon>
        <taxon>Pseudomonadota</taxon>
        <taxon>Betaproteobacteria</taxon>
        <taxon>Burkholderiales</taxon>
        <taxon>Comamonadaceae</taxon>
        <taxon>Comamonas</taxon>
    </lineage>
</organism>
<evidence type="ECO:0000256" key="2">
    <source>
        <dbReference type="ARBA" id="ARBA00023125"/>
    </source>
</evidence>
<dbReference type="GO" id="GO:0000976">
    <property type="term" value="F:transcription cis-regulatory region binding"/>
    <property type="evidence" value="ECO:0007669"/>
    <property type="project" value="TreeGrafter"/>
</dbReference>